<comment type="caution">
    <text evidence="2">The sequence shown here is derived from an EMBL/GenBank/DDBJ whole genome shotgun (WGS) entry which is preliminary data.</text>
</comment>
<dbReference type="PANTHER" id="PTHR48050:SF13">
    <property type="entry name" value="STEROL 3-BETA-GLUCOSYLTRANSFERASE UGT80A2"/>
    <property type="match status" value="1"/>
</dbReference>
<proteinExistence type="predicted"/>
<keyword evidence="3" id="KW-1185">Reference proteome</keyword>
<protein>
    <submittedName>
        <fullName evidence="2">Glycosyltransferase</fullName>
    </submittedName>
</protein>
<dbReference type="Proteomes" id="UP001500620">
    <property type="component" value="Unassembled WGS sequence"/>
</dbReference>
<evidence type="ECO:0000313" key="2">
    <source>
        <dbReference type="EMBL" id="GAA4248366.1"/>
    </source>
</evidence>
<feature type="domain" description="Erythromycin biosynthesis protein CIII-like C-terminal" evidence="1">
    <location>
        <begin position="273"/>
        <end position="390"/>
    </location>
</feature>
<evidence type="ECO:0000259" key="1">
    <source>
        <dbReference type="Pfam" id="PF06722"/>
    </source>
</evidence>
<dbReference type="SUPFAM" id="SSF53756">
    <property type="entry name" value="UDP-Glycosyltransferase/glycogen phosphorylase"/>
    <property type="match status" value="1"/>
</dbReference>
<organism evidence="2 3">
    <name type="scientific">Dactylosporangium darangshiense</name>
    <dbReference type="NCBI Taxonomy" id="579108"/>
    <lineage>
        <taxon>Bacteria</taxon>
        <taxon>Bacillati</taxon>
        <taxon>Actinomycetota</taxon>
        <taxon>Actinomycetes</taxon>
        <taxon>Micromonosporales</taxon>
        <taxon>Micromonosporaceae</taxon>
        <taxon>Dactylosporangium</taxon>
    </lineage>
</organism>
<dbReference type="InterPro" id="IPR050426">
    <property type="entry name" value="Glycosyltransferase_28"/>
</dbReference>
<gene>
    <name evidence="2" type="ORF">GCM10022255_028090</name>
</gene>
<reference evidence="3" key="1">
    <citation type="journal article" date="2019" name="Int. J. Syst. Evol. Microbiol.">
        <title>The Global Catalogue of Microorganisms (GCM) 10K type strain sequencing project: providing services to taxonomists for standard genome sequencing and annotation.</title>
        <authorList>
            <consortium name="The Broad Institute Genomics Platform"/>
            <consortium name="The Broad Institute Genome Sequencing Center for Infectious Disease"/>
            <person name="Wu L."/>
            <person name="Ma J."/>
        </authorList>
    </citation>
    <scope>NUCLEOTIDE SEQUENCE [LARGE SCALE GENOMIC DNA]</scope>
    <source>
        <strain evidence="3">JCM 17441</strain>
    </source>
</reference>
<evidence type="ECO:0000313" key="3">
    <source>
        <dbReference type="Proteomes" id="UP001500620"/>
    </source>
</evidence>
<accession>A0ABP8D6I5</accession>
<dbReference type="CDD" id="cd03784">
    <property type="entry name" value="GT1_Gtf-like"/>
    <property type="match status" value="1"/>
</dbReference>
<name>A0ABP8D6I5_9ACTN</name>
<dbReference type="EMBL" id="BAABAT010000006">
    <property type="protein sequence ID" value="GAA4248366.1"/>
    <property type="molecule type" value="Genomic_DNA"/>
</dbReference>
<dbReference type="Gene3D" id="3.40.50.2000">
    <property type="entry name" value="Glycogen Phosphorylase B"/>
    <property type="match status" value="2"/>
</dbReference>
<dbReference type="InterPro" id="IPR002213">
    <property type="entry name" value="UDP_glucos_trans"/>
</dbReference>
<dbReference type="Pfam" id="PF06722">
    <property type="entry name" value="EryCIII-like_C"/>
    <property type="match status" value="1"/>
</dbReference>
<dbReference type="PANTHER" id="PTHR48050">
    <property type="entry name" value="STEROL 3-BETA-GLUCOSYLTRANSFERASE"/>
    <property type="match status" value="1"/>
</dbReference>
<sequence>MAAVAGELARRGHDVTGHTGAKYRGRFEAAGARWLPWTAAQDYDDARLADTFPRVGDGKGIKANFANFTDVLIGTAAGQAADIIAAGPFDLIVTDQLAFGGALAGERLGVPWATVAVIPLTLASRDLPPPGVPVRVSTGRAARWRNALLWQPVRLANRLAIQPRIEGIRAAAGLGRAAVAGPDGLYSPHLVLAQGAPGLDYPRSDLPAHVHYVGRLAPPPAAPGERPAWWADLAAARAEGRPVVHVTQGTLDVDPNDLLRPALEGLADAPVLVVCTTGGAATDVLGALPDNARAAAFLPHDELLPLVSVFVSNGGWGGTLGALAAGVPMVVAGATLDKPEVARRVAWSGAGIDLRTGTPRPDRVRAAVTRVLGEPRMRERAAEVGAALTAAGGVPRAADLVEELLHRA</sequence>
<dbReference type="InterPro" id="IPR010610">
    <property type="entry name" value="EryCIII-like_C"/>
</dbReference>